<dbReference type="eggNOG" id="ENOG502QUDW">
    <property type="taxonomic scope" value="Eukaryota"/>
</dbReference>
<dbReference type="HOGENOM" id="CLU_010539_1_0_1"/>
<dbReference type="OrthoDB" id="77405at2759"/>
<feature type="transmembrane region" description="Helical" evidence="7">
    <location>
        <begin position="689"/>
        <end position="714"/>
    </location>
</feature>
<feature type="transmembrane region" description="Helical" evidence="7">
    <location>
        <begin position="650"/>
        <end position="677"/>
    </location>
</feature>
<reference evidence="9" key="1">
    <citation type="journal article" date="2012" name="Science">
        <title>The Paleozoic origin of enzymatic lignin decomposition reconstructed from 31 fungal genomes.</title>
        <authorList>
            <person name="Floudas D."/>
            <person name="Binder M."/>
            <person name="Riley R."/>
            <person name="Barry K."/>
            <person name="Blanchette R.A."/>
            <person name="Henrissat B."/>
            <person name="Martinez A.T."/>
            <person name="Otillar R."/>
            <person name="Spatafora J.W."/>
            <person name="Yadav J.S."/>
            <person name="Aerts A."/>
            <person name="Benoit I."/>
            <person name="Boyd A."/>
            <person name="Carlson A."/>
            <person name="Copeland A."/>
            <person name="Coutinho P.M."/>
            <person name="de Vries R.P."/>
            <person name="Ferreira P."/>
            <person name="Findley K."/>
            <person name="Foster B."/>
            <person name="Gaskell J."/>
            <person name="Glotzer D."/>
            <person name="Gorecki P."/>
            <person name="Heitman J."/>
            <person name="Hesse C."/>
            <person name="Hori C."/>
            <person name="Igarashi K."/>
            <person name="Jurgens J.A."/>
            <person name="Kallen N."/>
            <person name="Kersten P."/>
            <person name="Kohler A."/>
            <person name="Kuees U."/>
            <person name="Kumar T.K.A."/>
            <person name="Kuo A."/>
            <person name="LaButti K."/>
            <person name="Larrondo L.F."/>
            <person name="Lindquist E."/>
            <person name="Ling A."/>
            <person name="Lombard V."/>
            <person name="Lucas S."/>
            <person name="Lundell T."/>
            <person name="Martin R."/>
            <person name="McLaughlin D.J."/>
            <person name="Morgenstern I."/>
            <person name="Morin E."/>
            <person name="Murat C."/>
            <person name="Nagy L.G."/>
            <person name="Nolan M."/>
            <person name="Ohm R.A."/>
            <person name="Patyshakuliyeva A."/>
            <person name="Rokas A."/>
            <person name="Ruiz-Duenas F.J."/>
            <person name="Sabat G."/>
            <person name="Salamov A."/>
            <person name="Samejima M."/>
            <person name="Schmutz J."/>
            <person name="Slot J.C."/>
            <person name="St John F."/>
            <person name="Stenlid J."/>
            <person name="Sun H."/>
            <person name="Sun S."/>
            <person name="Syed K."/>
            <person name="Tsang A."/>
            <person name="Wiebenga A."/>
            <person name="Young D."/>
            <person name="Pisabarro A."/>
            <person name="Eastwood D.C."/>
            <person name="Martin F."/>
            <person name="Cullen D."/>
            <person name="Grigoriev I.V."/>
            <person name="Hibbett D.S."/>
        </authorList>
    </citation>
    <scope>NUCLEOTIDE SEQUENCE [LARGE SCALE GENOMIC DNA]</scope>
    <source>
        <strain evidence="9">HHB-11173 SS5</strain>
    </source>
</reference>
<evidence type="ECO:0000256" key="6">
    <source>
        <dbReference type="ARBA" id="ARBA00023136"/>
    </source>
</evidence>
<dbReference type="InterPro" id="IPR004813">
    <property type="entry name" value="OPT"/>
</dbReference>
<sequence>MDADPAYSVKRVTLSAVPSLDADDSSVEKKDVDIAEVSVEDNSEEDPSIGNEPPLSVFEPFPVDPTAPVEEQQFTVRAVLTGCCLGGLIAASNMYLGLKTGWTFGASLFGSIFGYAILKPFSRIAPQWLGGGYFGPKENVCCMSAATAAGSLGLIFASAIPACYQLGLLSSTPKEDFGRLITITLVCAYYGMFFAIPLRKFYILKLKLVFPSAVATAFTIRSLHVGCANLRLARRKTICLAAAFAFAISLRVTSEYAPGIMWDWHVFWWMYKPGGWHGIVAAENWGWVWEWTPAFIGAGMLSGINASYSFWGGSFFAWAVIGPSLVATGKAFGEAINPEKFPGYISYYSMVLDDPVHHPSPRYWLIWPGTLMLIASTFAEGRSTFHADANALIVSTVACNARMIYRVAKSAMESGLSKDQEIFDPAPPEEQVPWWMWSTGLIISIILTCVVLGKPTCSSHQPSLSIVIRLLFAFIGAEAAGRVNVIPVTSIGNASQLILGGVAKGRHLPIKSAQLLNSVSGIVALGASEQAADMLGDLKTTHLLGASPRVQFYAQCCGAIVSIFMSTGLYVVFSTAYPCINDLNLAATCSFPAPDVQSWRAVMVAVTDPSLPIPPSSGFTAIGLAVAAILTVVLKYNYIPAKYHHFVPNWTAIGIGFILNATTYPTAMVFGASVAFLWRRRFGGHFAMYCYPVAAGFIAGEGLGGIVTAVLTIAGVGGSKFGTAVGCPAGEYCG</sequence>
<keyword evidence="4 7" id="KW-0812">Transmembrane</keyword>
<dbReference type="PANTHER" id="PTHR31645">
    <property type="entry name" value="OLIGOPEPTIDE TRANSPORTER YGL114W-RELATED"/>
    <property type="match status" value="1"/>
</dbReference>
<dbReference type="GO" id="GO:0000329">
    <property type="term" value="C:fungal-type vacuole membrane"/>
    <property type="evidence" value="ECO:0007669"/>
    <property type="project" value="TreeGrafter"/>
</dbReference>
<proteinExistence type="inferred from homology"/>
<comment type="similarity">
    <text evidence="2">Belongs to the oligopeptide OPT transporter family.</text>
</comment>
<evidence type="ECO:0000256" key="2">
    <source>
        <dbReference type="ARBA" id="ARBA00008807"/>
    </source>
</evidence>
<feature type="transmembrane region" description="Helical" evidence="7">
    <location>
        <begin position="238"/>
        <end position="262"/>
    </location>
</feature>
<dbReference type="GO" id="GO:0035673">
    <property type="term" value="F:oligopeptide transmembrane transporter activity"/>
    <property type="evidence" value="ECO:0007669"/>
    <property type="project" value="InterPro"/>
</dbReference>
<dbReference type="InterPro" id="IPR045035">
    <property type="entry name" value="YSL-like"/>
</dbReference>
<dbReference type="NCBIfam" id="TIGR00728">
    <property type="entry name" value="OPT_sfam"/>
    <property type="match status" value="1"/>
</dbReference>
<evidence type="ECO:0000256" key="1">
    <source>
        <dbReference type="ARBA" id="ARBA00004141"/>
    </source>
</evidence>
<dbReference type="AlphaFoldDB" id="R7RZH1"/>
<dbReference type="KEGG" id="psq:PUNSTDRAFT_78110"/>
<dbReference type="PANTHER" id="PTHR31645:SF3">
    <property type="entry name" value="OLIGOPEPTIDE TRANSPORTER"/>
    <property type="match status" value="1"/>
</dbReference>
<accession>R7RZH1</accession>
<protein>
    <submittedName>
        <fullName evidence="8">OPT oligopeptide transporter</fullName>
    </submittedName>
</protein>
<keyword evidence="6 7" id="KW-0472">Membrane</keyword>
<feature type="transmembrane region" description="Helical" evidence="7">
    <location>
        <begin position="78"/>
        <end position="96"/>
    </location>
</feature>
<feature type="transmembrane region" description="Helical" evidence="7">
    <location>
        <begin position="180"/>
        <end position="198"/>
    </location>
</feature>
<feature type="transmembrane region" description="Helical" evidence="7">
    <location>
        <begin position="552"/>
        <end position="573"/>
    </location>
</feature>
<keyword evidence="5 7" id="KW-1133">Transmembrane helix</keyword>
<gene>
    <name evidence="8" type="ORF">PUNSTDRAFT_78110</name>
</gene>
<evidence type="ECO:0000256" key="7">
    <source>
        <dbReference type="SAM" id="Phobius"/>
    </source>
</evidence>
<dbReference type="Proteomes" id="UP000054196">
    <property type="component" value="Unassembled WGS sequence"/>
</dbReference>
<evidence type="ECO:0000256" key="3">
    <source>
        <dbReference type="ARBA" id="ARBA00022448"/>
    </source>
</evidence>
<dbReference type="OMA" id="NWNAVGI"/>
<name>R7RZH1_PUNST</name>
<keyword evidence="3" id="KW-0813">Transport</keyword>
<keyword evidence="9" id="KW-1185">Reference proteome</keyword>
<dbReference type="EMBL" id="JH687562">
    <property type="protein sequence ID" value="EIN03515.1"/>
    <property type="molecule type" value="Genomic_DNA"/>
</dbReference>
<dbReference type="RefSeq" id="XP_007389287.1">
    <property type="nucleotide sequence ID" value="XM_007389225.1"/>
</dbReference>
<feature type="transmembrane region" description="Helical" evidence="7">
    <location>
        <begin position="434"/>
        <end position="452"/>
    </location>
</feature>
<evidence type="ECO:0000256" key="5">
    <source>
        <dbReference type="ARBA" id="ARBA00022989"/>
    </source>
</evidence>
<evidence type="ECO:0000256" key="4">
    <source>
        <dbReference type="ARBA" id="ARBA00022692"/>
    </source>
</evidence>
<organism evidence="8 9">
    <name type="scientific">Punctularia strigosozonata (strain HHB-11173)</name>
    <name type="common">White-rot fungus</name>
    <dbReference type="NCBI Taxonomy" id="741275"/>
    <lineage>
        <taxon>Eukaryota</taxon>
        <taxon>Fungi</taxon>
        <taxon>Dikarya</taxon>
        <taxon>Basidiomycota</taxon>
        <taxon>Agaricomycotina</taxon>
        <taxon>Agaricomycetes</taxon>
        <taxon>Corticiales</taxon>
        <taxon>Punctulariaceae</taxon>
        <taxon>Punctularia</taxon>
    </lineage>
</organism>
<evidence type="ECO:0000313" key="9">
    <source>
        <dbReference type="Proteomes" id="UP000054196"/>
    </source>
</evidence>
<feature type="transmembrane region" description="Helical" evidence="7">
    <location>
        <begin position="102"/>
        <end position="118"/>
    </location>
</feature>
<dbReference type="GeneID" id="18885782"/>
<feature type="transmembrane region" description="Helical" evidence="7">
    <location>
        <begin position="619"/>
        <end position="638"/>
    </location>
</feature>
<dbReference type="Pfam" id="PF03169">
    <property type="entry name" value="OPT"/>
    <property type="match status" value="1"/>
</dbReference>
<evidence type="ECO:0000313" key="8">
    <source>
        <dbReference type="EMBL" id="EIN03515.1"/>
    </source>
</evidence>
<feature type="transmembrane region" description="Helical" evidence="7">
    <location>
        <begin position="139"/>
        <end position="160"/>
    </location>
</feature>
<comment type="subcellular location">
    <subcellularLocation>
        <location evidence="1">Membrane</location>
        <topology evidence="1">Multi-pass membrane protein</topology>
    </subcellularLocation>
</comment>